<feature type="repeat" description="WD" evidence="3">
    <location>
        <begin position="378"/>
        <end position="411"/>
    </location>
</feature>
<dbReference type="SMART" id="SM00320">
    <property type="entry name" value="WD40"/>
    <property type="match status" value="6"/>
</dbReference>
<evidence type="ECO:0000256" key="4">
    <source>
        <dbReference type="SAM" id="Coils"/>
    </source>
</evidence>
<dbReference type="PANTHER" id="PTHR44006:SF1">
    <property type="entry name" value="U5 SMALL NUCLEAR RIBONUCLEOPROTEIN 40 KDA PROTEIN"/>
    <property type="match status" value="1"/>
</dbReference>
<dbReference type="AlphaFoldDB" id="A0A196SP67"/>
<dbReference type="PROSITE" id="PS50082">
    <property type="entry name" value="WD_REPEATS_2"/>
    <property type="match status" value="1"/>
</dbReference>
<dbReference type="PANTHER" id="PTHR44006">
    <property type="entry name" value="U5 SMALL NUCLEAR RIBONUCLEOPROTEIN 40 KDA PROTEIN"/>
    <property type="match status" value="1"/>
</dbReference>
<name>A0A196SP67_BLAHN</name>
<organism evidence="5 6">
    <name type="scientific">Blastocystis sp. subtype 1 (strain ATCC 50177 / NandII)</name>
    <dbReference type="NCBI Taxonomy" id="478820"/>
    <lineage>
        <taxon>Eukaryota</taxon>
        <taxon>Sar</taxon>
        <taxon>Stramenopiles</taxon>
        <taxon>Bigyra</taxon>
        <taxon>Opalozoa</taxon>
        <taxon>Opalinata</taxon>
        <taxon>Blastocystidae</taxon>
        <taxon>Blastocystis</taxon>
    </lineage>
</organism>
<dbReference type="SUPFAM" id="SSF50978">
    <property type="entry name" value="WD40 repeat-like"/>
    <property type="match status" value="1"/>
</dbReference>
<dbReference type="STRING" id="478820.A0A196SP67"/>
<dbReference type="InterPro" id="IPR015943">
    <property type="entry name" value="WD40/YVTN_repeat-like_dom_sf"/>
</dbReference>
<dbReference type="InterPro" id="IPR052234">
    <property type="entry name" value="U5_snRNP_Component"/>
</dbReference>
<sequence>MSSDLQKENQVLREQNAALKKEVEELKATLEKFKESSRFQLKQLKDYNDSLKEQLRYAESEGTHEEQEGSEVASEALEHFKSAVYFPANEALSLKEKCCIPTVHNSNVLCVIPWERNDHILFSTDVTKTLYCVEWDEEASASVFAKAELSAPCCSLALLQGGSILVAGCMDGMAYSFRVEQSDYRVTALTKCGEMKLHEKAILRLKTEPRKSLLLSTSYDNTVCLCSVAETGILSVMSRYYFKYTCDGIAFSPKHNSILIAERNMPFINYISMETQEKKEISINQHEWDTHVSFCVTDIALFHDDEYVIALTDKGNAIIYEYEGNEHIQSLYGGSMLSDSYYNGCVSVDSNEKFALTMGCDHAIHVFSLYTGKEVLLLKGHSNTVRNMFYMSGLRPLLFTCSYDHSIRVWG</sequence>
<dbReference type="Pfam" id="PF00400">
    <property type="entry name" value="WD40"/>
    <property type="match status" value="1"/>
</dbReference>
<dbReference type="Proteomes" id="UP000078348">
    <property type="component" value="Unassembled WGS sequence"/>
</dbReference>
<evidence type="ECO:0000256" key="1">
    <source>
        <dbReference type="ARBA" id="ARBA00022574"/>
    </source>
</evidence>
<dbReference type="InterPro" id="IPR001680">
    <property type="entry name" value="WD40_rpt"/>
</dbReference>
<evidence type="ECO:0000256" key="2">
    <source>
        <dbReference type="ARBA" id="ARBA00022737"/>
    </source>
</evidence>
<proteinExistence type="predicted"/>
<dbReference type="Gene3D" id="2.130.10.10">
    <property type="entry name" value="YVTN repeat-like/Quinoprotein amine dehydrogenase"/>
    <property type="match status" value="2"/>
</dbReference>
<keyword evidence="6" id="KW-1185">Reference proteome</keyword>
<evidence type="ECO:0000313" key="6">
    <source>
        <dbReference type="Proteomes" id="UP000078348"/>
    </source>
</evidence>
<dbReference type="OrthoDB" id="1932312at2759"/>
<dbReference type="InterPro" id="IPR036322">
    <property type="entry name" value="WD40_repeat_dom_sf"/>
</dbReference>
<keyword evidence="4" id="KW-0175">Coiled coil</keyword>
<evidence type="ECO:0000256" key="3">
    <source>
        <dbReference type="PROSITE-ProRule" id="PRU00221"/>
    </source>
</evidence>
<dbReference type="EMBL" id="LXWW01000012">
    <property type="protein sequence ID" value="OAO17977.1"/>
    <property type="molecule type" value="Genomic_DNA"/>
</dbReference>
<dbReference type="PROSITE" id="PS50294">
    <property type="entry name" value="WD_REPEATS_REGION"/>
    <property type="match status" value="1"/>
</dbReference>
<dbReference type="GO" id="GO:0003723">
    <property type="term" value="F:RNA binding"/>
    <property type="evidence" value="ECO:0007669"/>
    <property type="project" value="TreeGrafter"/>
</dbReference>
<keyword evidence="2" id="KW-0677">Repeat</keyword>
<evidence type="ECO:0000313" key="5">
    <source>
        <dbReference type="EMBL" id="OAO17977.1"/>
    </source>
</evidence>
<accession>A0A196SP67</accession>
<protein>
    <submittedName>
        <fullName evidence="5">WD-40 repeat protein</fullName>
    </submittedName>
</protein>
<keyword evidence="1 3" id="KW-0853">WD repeat</keyword>
<reference evidence="5 6" key="1">
    <citation type="submission" date="2016-05" db="EMBL/GenBank/DDBJ databases">
        <title>Nuclear genome of Blastocystis sp. subtype 1 NandII.</title>
        <authorList>
            <person name="Gentekaki E."/>
            <person name="Curtis B."/>
            <person name="Stairs C."/>
            <person name="Eme L."/>
            <person name="Herman E."/>
            <person name="Klimes V."/>
            <person name="Arias M.C."/>
            <person name="Elias M."/>
            <person name="Hilliou F."/>
            <person name="Klute M."/>
            <person name="Malik S.-B."/>
            <person name="Pightling A."/>
            <person name="Rachubinski R."/>
            <person name="Salas D."/>
            <person name="Schlacht A."/>
            <person name="Suga H."/>
            <person name="Archibald J."/>
            <person name="Ball S.G."/>
            <person name="Clark G."/>
            <person name="Dacks J."/>
            <person name="Van Der Giezen M."/>
            <person name="Tsaousis A."/>
            <person name="Roger A."/>
        </authorList>
    </citation>
    <scope>NUCLEOTIDE SEQUENCE [LARGE SCALE GENOMIC DNA]</scope>
    <source>
        <strain evidence="6">ATCC 50177 / NandII</strain>
    </source>
</reference>
<gene>
    <name evidence="5" type="ORF">AV274_0310</name>
</gene>
<comment type="caution">
    <text evidence="5">The sequence shown here is derived from an EMBL/GenBank/DDBJ whole genome shotgun (WGS) entry which is preliminary data.</text>
</comment>
<dbReference type="GO" id="GO:0071013">
    <property type="term" value="C:catalytic step 2 spliceosome"/>
    <property type="evidence" value="ECO:0007669"/>
    <property type="project" value="TreeGrafter"/>
</dbReference>
<feature type="coiled-coil region" evidence="4">
    <location>
        <begin position="2"/>
        <end position="61"/>
    </location>
</feature>